<evidence type="ECO:0000256" key="1">
    <source>
        <dbReference type="SAM" id="MobiDB-lite"/>
    </source>
</evidence>
<reference evidence="3" key="1">
    <citation type="journal article" date="2016" name="Nat. Commun.">
        <title>The Gonium pectorale genome demonstrates co-option of cell cycle regulation during the evolution of multicellularity.</title>
        <authorList>
            <person name="Hanschen E.R."/>
            <person name="Marriage T.N."/>
            <person name="Ferris P.J."/>
            <person name="Hamaji T."/>
            <person name="Toyoda A."/>
            <person name="Fujiyama A."/>
            <person name="Neme R."/>
            <person name="Noguchi H."/>
            <person name="Minakuchi Y."/>
            <person name="Suzuki M."/>
            <person name="Kawai-Toyooka H."/>
            <person name="Smith D.R."/>
            <person name="Sparks H."/>
            <person name="Anderson J."/>
            <person name="Bakaric R."/>
            <person name="Luria V."/>
            <person name="Karger A."/>
            <person name="Kirschner M.W."/>
            <person name="Durand P.M."/>
            <person name="Michod R.E."/>
            <person name="Nozaki H."/>
            <person name="Olson B.J."/>
        </authorList>
    </citation>
    <scope>NUCLEOTIDE SEQUENCE [LARGE SCALE GENOMIC DNA]</scope>
    <source>
        <strain evidence="3">NIES-2863</strain>
    </source>
</reference>
<dbReference type="Proteomes" id="UP000075714">
    <property type="component" value="Unassembled WGS sequence"/>
</dbReference>
<dbReference type="EMBL" id="LSYV01000004">
    <property type="protein sequence ID" value="KXZ55444.1"/>
    <property type="molecule type" value="Genomic_DNA"/>
</dbReference>
<keyword evidence="3" id="KW-1185">Reference proteome</keyword>
<evidence type="ECO:0000313" key="3">
    <source>
        <dbReference type="Proteomes" id="UP000075714"/>
    </source>
</evidence>
<feature type="compositionally biased region" description="Low complexity" evidence="1">
    <location>
        <begin position="207"/>
        <end position="236"/>
    </location>
</feature>
<feature type="compositionally biased region" description="Polar residues" evidence="1">
    <location>
        <begin position="240"/>
        <end position="257"/>
    </location>
</feature>
<feature type="region of interest" description="Disordered" evidence="1">
    <location>
        <begin position="1"/>
        <end position="20"/>
    </location>
</feature>
<proteinExistence type="predicted"/>
<organism evidence="2 3">
    <name type="scientific">Gonium pectorale</name>
    <name type="common">Green alga</name>
    <dbReference type="NCBI Taxonomy" id="33097"/>
    <lineage>
        <taxon>Eukaryota</taxon>
        <taxon>Viridiplantae</taxon>
        <taxon>Chlorophyta</taxon>
        <taxon>core chlorophytes</taxon>
        <taxon>Chlorophyceae</taxon>
        <taxon>CS clade</taxon>
        <taxon>Chlamydomonadales</taxon>
        <taxon>Volvocaceae</taxon>
        <taxon>Gonium</taxon>
    </lineage>
</organism>
<dbReference type="AlphaFoldDB" id="A0A150H090"/>
<feature type="region of interest" description="Disordered" evidence="1">
    <location>
        <begin position="199"/>
        <end position="257"/>
    </location>
</feature>
<name>A0A150H090_GONPE</name>
<gene>
    <name evidence="2" type="ORF">GPECTOR_3g93</name>
</gene>
<accession>A0A150H090</accession>
<protein>
    <submittedName>
        <fullName evidence="2">Uncharacterized protein</fullName>
    </submittedName>
</protein>
<evidence type="ECO:0000313" key="2">
    <source>
        <dbReference type="EMBL" id="KXZ55444.1"/>
    </source>
</evidence>
<sequence length="358" mass="37139">MDASRLSEEEEDDWSSDSSNGQLVAALRQQLGDANSKVLALETQLAAVLREPLQVPAIRAVLQREIQREVQQAVQAALVRSTLAVDARLAVLQDTMSAVAVRAEELALLVTAADDRLQRLEDESGLQLSILPAAGPVHAAVRNSGSGNGSGKLDAPTAATLRSHQLGRSSSSGLGGGGALLSFTLRRAVSRRPSIMNIVSSGQQETAGRSQSQNGSAAGGSMAVGAAGAKRNAAGRHGSGQAQGILKSSGQTSDNYSRSASVLGLDQHDWGSVVSLLDSNQQRPSFHGLLHRPSRAGLAAKREGDGGSLRTKPLHSMSQALPDVASSSITAGHEAEDTVPDIAMARYRRAVTSSALAL</sequence>
<comment type="caution">
    <text evidence="2">The sequence shown here is derived from an EMBL/GenBank/DDBJ whole genome shotgun (WGS) entry which is preliminary data.</text>
</comment>